<comment type="caution">
    <text evidence="1">The sequence shown here is derived from an EMBL/GenBank/DDBJ whole genome shotgun (WGS) entry which is preliminary data.</text>
</comment>
<reference evidence="1 2" key="1">
    <citation type="submission" date="2024-06" db="EMBL/GenBank/DDBJ databases">
        <authorList>
            <person name="Lee S.D."/>
        </authorList>
    </citation>
    <scope>NUCLEOTIDE SEQUENCE [LARGE SCALE GENOMIC DNA]</scope>
    <source>
        <strain evidence="1 2">N1-10</strain>
    </source>
</reference>
<evidence type="ECO:0000313" key="2">
    <source>
        <dbReference type="Proteomes" id="UP001592581"/>
    </source>
</evidence>
<name>A0ABV6XY27_9ACTN</name>
<gene>
    <name evidence="1" type="ORF">ABUW04_33570</name>
</gene>
<proteinExistence type="predicted"/>
<sequence length="209" mass="21810">MDSQTVIRTRRALHAVAETLLAGPQYRASGTIRLQACPGGFATRSEPWLRVVGAELVAAGRSLPLQRTSCAGLAEQIAVAAGAPAGLYPDGSGVGSEESLDVDPAAAEWLARCFAVGDAALRGTFPGSDPVIWPEHFDIAVTVDAANYGVSPGDGFQAEPYAYVGPHEQRQGEFWNAPFGAARTLRELGGVGAVGDFFGQGRRLLGEDA</sequence>
<accession>A0ABV6XY27</accession>
<dbReference type="EMBL" id="JBEUKS010000015">
    <property type="protein sequence ID" value="MFC1443178.1"/>
    <property type="molecule type" value="Genomic_DNA"/>
</dbReference>
<organism evidence="1 2">
    <name type="scientific">Streptacidiphilus jeojiensis</name>
    <dbReference type="NCBI Taxonomy" id="3229225"/>
    <lineage>
        <taxon>Bacteria</taxon>
        <taxon>Bacillati</taxon>
        <taxon>Actinomycetota</taxon>
        <taxon>Actinomycetes</taxon>
        <taxon>Kitasatosporales</taxon>
        <taxon>Streptomycetaceae</taxon>
        <taxon>Streptacidiphilus</taxon>
    </lineage>
</organism>
<dbReference type="RefSeq" id="WP_380568228.1">
    <property type="nucleotide sequence ID" value="NZ_JBEUKS010000015.1"/>
</dbReference>
<dbReference type="Proteomes" id="UP001592581">
    <property type="component" value="Unassembled WGS sequence"/>
</dbReference>
<keyword evidence="2" id="KW-1185">Reference proteome</keyword>
<evidence type="ECO:0000313" key="1">
    <source>
        <dbReference type="EMBL" id="MFC1443178.1"/>
    </source>
</evidence>
<protein>
    <submittedName>
        <fullName evidence="1">Uncharacterized protein</fullName>
    </submittedName>
</protein>